<gene>
    <name evidence="6" type="ORF">BGI27_11100</name>
</gene>
<keyword evidence="4" id="KW-0804">Transcription</keyword>
<dbReference type="Gene3D" id="1.10.10.10">
    <property type="entry name" value="Winged helix-like DNA-binding domain superfamily/Winged helix DNA-binding domain"/>
    <property type="match status" value="1"/>
</dbReference>
<keyword evidence="7" id="KW-1185">Reference proteome</keyword>
<dbReference type="InterPro" id="IPR000847">
    <property type="entry name" value="LysR_HTH_N"/>
</dbReference>
<evidence type="ECO:0000256" key="4">
    <source>
        <dbReference type="ARBA" id="ARBA00023163"/>
    </source>
</evidence>
<sequence length="338" mass="37680">MLRRVQQFHCQFRTNTFTFPQRSPSAGSLPEAPVMSLQYLRIFNYIDAIARSGSIRKAAEGLFITPSALDRRLQDLEEDLDATLFERHARGMRPTAAGELFLKHARQQRADYERLRTEIAQLRGLHRGTVSIAASQALAFSLFPDIITRFRQANPGITFTVRICDHGSAIQALRSFEADLALVYNAQPSADINQLLEVEQRLCAVMAADHPLLQQPGLRMRDCLRYPLALPDSSLGGRMLLEAFFARSSLTPNVVLESNSFEMLRNFVRGSDAVSFQIQVGTALARAQDGVTARHIDDRGLGTRPLTLAQLKGRHLPLPAMRFAQVLREVLAGDEAQA</sequence>
<accession>A0ABQ7HNX0</accession>
<comment type="caution">
    <text evidence="6">The sequence shown here is derived from an EMBL/GenBank/DDBJ whole genome shotgun (WGS) entry which is preliminary data.</text>
</comment>
<evidence type="ECO:0000259" key="5">
    <source>
        <dbReference type="PROSITE" id="PS50931"/>
    </source>
</evidence>
<evidence type="ECO:0000313" key="6">
    <source>
        <dbReference type="EMBL" id="KAF7598871.1"/>
    </source>
</evidence>
<comment type="similarity">
    <text evidence="1">Belongs to the LysR transcriptional regulatory family.</text>
</comment>
<dbReference type="EMBL" id="MDUX01000035">
    <property type="protein sequence ID" value="KAF7598871.1"/>
    <property type="molecule type" value="Genomic_DNA"/>
</dbReference>
<dbReference type="InterPro" id="IPR036388">
    <property type="entry name" value="WH-like_DNA-bd_sf"/>
</dbReference>
<dbReference type="InterPro" id="IPR005119">
    <property type="entry name" value="LysR_subst-bd"/>
</dbReference>
<dbReference type="SUPFAM" id="SSF46785">
    <property type="entry name" value="Winged helix' DNA-binding domain"/>
    <property type="match status" value="1"/>
</dbReference>
<protein>
    <submittedName>
        <fullName evidence="6">LysR family transcriptional regulator</fullName>
    </submittedName>
</protein>
<reference evidence="6 7" key="1">
    <citation type="submission" date="2016-08" db="EMBL/GenBank/DDBJ databases">
        <title>Candidatus Dactylopiibacterium carminicum genome sequence.</title>
        <authorList>
            <person name="Ramirez-Puebla S.T."/>
            <person name="Ormeno-Orrillo E."/>
            <person name="Vera-Ponce De Leon A."/>
            <person name="Luis L."/>
            <person name="Sanchez-Flores A."/>
            <person name="Monica R."/>
            <person name="Martinez-Romero E."/>
        </authorList>
    </citation>
    <scope>NUCLEOTIDE SEQUENCE [LARGE SCALE GENOMIC DNA]</scope>
    <source>
        <strain evidence="6">END1</strain>
    </source>
</reference>
<feature type="domain" description="HTH lysR-type" evidence="5">
    <location>
        <begin position="35"/>
        <end position="95"/>
    </location>
</feature>
<dbReference type="Proteomes" id="UP000623509">
    <property type="component" value="Unassembled WGS sequence"/>
</dbReference>
<dbReference type="Gene3D" id="3.40.190.290">
    <property type="match status" value="1"/>
</dbReference>
<dbReference type="InterPro" id="IPR050950">
    <property type="entry name" value="HTH-type_LysR_regulators"/>
</dbReference>
<name>A0ABQ7HNX0_9RHOO</name>
<evidence type="ECO:0000256" key="2">
    <source>
        <dbReference type="ARBA" id="ARBA00023015"/>
    </source>
</evidence>
<evidence type="ECO:0000313" key="7">
    <source>
        <dbReference type="Proteomes" id="UP000623509"/>
    </source>
</evidence>
<dbReference type="PANTHER" id="PTHR30419:SF8">
    <property type="entry name" value="NITROGEN ASSIMILATION TRANSCRIPTIONAL ACTIVATOR-RELATED"/>
    <property type="match status" value="1"/>
</dbReference>
<dbReference type="PROSITE" id="PS50931">
    <property type="entry name" value="HTH_LYSR"/>
    <property type="match status" value="1"/>
</dbReference>
<proteinExistence type="inferred from homology"/>
<evidence type="ECO:0000256" key="1">
    <source>
        <dbReference type="ARBA" id="ARBA00009437"/>
    </source>
</evidence>
<dbReference type="PANTHER" id="PTHR30419">
    <property type="entry name" value="HTH-TYPE TRANSCRIPTIONAL REGULATOR YBHD"/>
    <property type="match status" value="1"/>
</dbReference>
<dbReference type="InterPro" id="IPR036390">
    <property type="entry name" value="WH_DNA-bd_sf"/>
</dbReference>
<keyword evidence="2" id="KW-0805">Transcription regulation</keyword>
<organism evidence="6 7">
    <name type="scientific">Candidatus Dactylopiibacterium carminicum</name>
    <dbReference type="NCBI Taxonomy" id="857335"/>
    <lineage>
        <taxon>Bacteria</taxon>
        <taxon>Pseudomonadati</taxon>
        <taxon>Pseudomonadota</taxon>
        <taxon>Betaproteobacteria</taxon>
        <taxon>Rhodocyclales</taxon>
        <taxon>Rhodocyclaceae</taxon>
        <taxon>Candidatus Dactylopiibacterium</taxon>
    </lineage>
</organism>
<evidence type="ECO:0000256" key="3">
    <source>
        <dbReference type="ARBA" id="ARBA00023125"/>
    </source>
</evidence>
<dbReference type="SUPFAM" id="SSF53850">
    <property type="entry name" value="Periplasmic binding protein-like II"/>
    <property type="match status" value="1"/>
</dbReference>
<keyword evidence="3" id="KW-0238">DNA-binding</keyword>
<dbReference type="Pfam" id="PF00126">
    <property type="entry name" value="HTH_1"/>
    <property type="match status" value="1"/>
</dbReference>
<dbReference type="Pfam" id="PF03466">
    <property type="entry name" value="LysR_substrate"/>
    <property type="match status" value="1"/>
</dbReference>